<keyword evidence="2" id="KW-0238">DNA-binding</keyword>
<feature type="domain" description="HTH araC/xylS-type" evidence="4">
    <location>
        <begin position="157"/>
        <end position="254"/>
    </location>
</feature>
<evidence type="ECO:0000256" key="2">
    <source>
        <dbReference type="ARBA" id="ARBA00023125"/>
    </source>
</evidence>
<dbReference type="Proteomes" id="UP000016426">
    <property type="component" value="Unassembled WGS sequence"/>
</dbReference>
<keyword evidence="3" id="KW-0804">Transcription</keyword>
<proteinExistence type="predicted"/>
<protein>
    <submittedName>
        <fullName evidence="5">AraC family transcriptional regulator</fullName>
    </submittedName>
</protein>
<dbReference type="InterPro" id="IPR013656">
    <property type="entry name" value="PAS_4"/>
</dbReference>
<organism evidence="5 6">
    <name type="scientific">Pseudogulbenkiania ferrooxidans EGD-HP2</name>
    <dbReference type="NCBI Taxonomy" id="1388764"/>
    <lineage>
        <taxon>Bacteria</taxon>
        <taxon>Pseudomonadati</taxon>
        <taxon>Pseudomonadota</taxon>
        <taxon>Betaproteobacteria</taxon>
        <taxon>Neisseriales</taxon>
        <taxon>Chromobacteriaceae</taxon>
        <taxon>Pseudogulbenkiania</taxon>
    </lineage>
</organism>
<evidence type="ECO:0000313" key="5">
    <source>
        <dbReference type="EMBL" id="ERE17767.1"/>
    </source>
</evidence>
<dbReference type="InterPro" id="IPR035965">
    <property type="entry name" value="PAS-like_dom_sf"/>
</dbReference>
<evidence type="ECO:0000259" key="4">
    <source>
        <dbReference type="PROSITE" id="PS01124"/>
    </source>
</evidence>
<evidence type="ECO:0000256" key="1">
    <source>
        <dbReference type="ARBA" id="ARBA00023015"/>
    </source>
</evidence>
<evidence type="ECO:0000313" key="6">
    <source>
        <dbReference type="Proteomes" id="UP000016426"/>
    </source>
</evidence>
<dbReference type="PROSITE" id="PS00041">
    <property type="entry name" value="HTH_ARAC_FAMILY_1"/>
    <property type="match status" value="1"/>
</dbReference>
<dbReference type="PANTHER" id="PTHR43280:SF28">
    <property type="entry name" value="HTH-TYPE TRANSCRIPTIONAL ACTIVATOR RHAS"/>
    <property type="match status" value="1"/>
</dbReference>
<dbReference type="Gene3D" id="3.30.450.20">
    <property type="entry name" value="PAS domain"/>
    <property type="match status" value="1"/>
</dbReference>
<name>A0ABP2XQ15_9NEIS</name>
<dbReference type="PANTHER" id="PTHR43280">
    <property type="entry name" value="ARAC-FAMILY TRANSCRIPTIONAL REGULATOR"/>
    <property type="match status" value="1"/>
</dbReference>
<evidence type="ECO:0000256" key="3">
    <source>
        <dbReference type="ARBA" id="ARBA00023163"/>
    </source>
</evidence>
<reference evidence="5 6" key="1">
    <citation type="journal article" date="2013" name="Genome Announc.">
        <title>Genome Sequence of the Pigment-Producing Bacterium Pseudogulbenkiania ferrooxidans, Isolated from Loktak Lake.</title>
        <authorList>
            <person name="Puranik S."/>
            <person name="Talkal R."/>
            <person name="Qureshi A."/>
            <person name="Khardenavis A."/>
            <person name="Kapley A."/>
            <person name="Purohit H.J."/>
        </authorList>
    </citation>
    <scope>NUCLEOTIDE SEQUENCE [LARGE SCALE GENOMIC DNA]</scope>
    <source>
        <strain evidence="5 6">EGD-HP2</strain>
    </source>
</reference>
<dbReference type="PRINTS" id="PR00032">
    <property type="entry name" value="HTHARAC"/>
</dbReference>
<dbReference type="EMBL" id="AVPH01000070">
    <property type="protein sequence ID" value="ERE17767.1"/>
    <property type="molecule type" value="Genomic_DNA"/>
</dbReference>
<sequence>MTSSTLESIARWRDGFHRATMDELLAGMAPLLPVLDLIPNAAIFIKDSQARYLCANQTLAQRCGLKSLQPLLGKTSAEVFPIQLGQVYTAQDIKVLQDGQVLESQLELHLFKNREPGWCLTYKWPLYNRQEEIIGLIGISLDLQSASKTHPAYKRLATVDEFIRRNFSQTVTMAELTGIAGMSAAQLERYCKKIFHLSPRQMIHKARLEHAHRLLHEDMAITEVALRCGYADHSAFSRQFKALTGLTPRQYRQQLGKNDAGLAADAE</sequence>
<dbReference type="SUPFAM" id="SSF55785">
    <property type="entry name" value="PYP-like sensor domain (PAS domain)"/>
    <property type="match status" value="1"/>
</dbReference>
<dbReference type="SUPFAM" id="SSF46689">
    <property type="entry name" value="Homeodomain-like"/>
    <property type="match status" value="2"/>
</dbReference>
<keyword evidence="6" id="KW-1185">Reference proteome</keyword>
<keyword evidence="1" id="KW-0805">Transcription regulation</keyword>
<accession>A0ABP2XQ15</accession>
<dbReference type="Gene3D" id="1.10.10.60">
    <property type="entry name" value="Homeodomain-like"/>
    <property type="match status" value="1"/>
</dbReference>
<dbReference type="Pfam" id="PF12833">
    <property type="entry name" value="HTH_18"/>
    <property type="match status" value="1"/>
</dbReference>
<dbReference type="InterPro" id="IPR018062">
    <property type="entry name" value="HTH_AraC-typ_CS"/>
</dbReference>
<dbReference type="PROSITE" id="PS01124">
    <property type="entry name" value="HTH_ARAC_FAMILY_2"/>
    <property type="match status" value="1"/>
</dbReference>
<comment type="caution">
    <text evidence="5">The sequence shown here is derived from an EMBL/GenBank/DDBJ whole genome shotgun (WGS) entry which is preliminary data.</text>
</comment>
<dbReference type="SMART" id="SM00342">
    <property type="entry name" value="HTH_ARAC"/>
    <property type="match status" value="1"/>
</dbReference>
<dbReference type="RefSeq" id="WP_021475787.1">
    <property type="nucleotide sequence ID" value="NZ_AVPH01000070.1"/>
</dbReference>
<dbReference type="Pfam" id="PF08448">
    <property type="entry name" value="PAS_4"/>
    <property type="match status" value="1"/>
</dbReference>
<gene>
    <name evidence="5" type="ORF">O166_22450</name>
</gene>
<dbReference type="InterPro" id="IPR020449">
    <property type="entry name" value="Tscrpt_reg_AraC-type_HTH"/>
</dbReference>
<dbReference type="InterPro" id="IPR018060">
    <property type="entry name" value="HTH_AraC"/>
</dbReference>
<dbReference type="InterPro" id="IPR009057">
    <property type="entry name" value="Homeodomain-like_sf"/>
</dbReference>